<dbReference type="InterPro" id="IPR029058">
    <property type="entry name" value="AB_hydrolase_fold"/>
</dbReference>
<gene>
    <name evidence="2" type="ORF">LZC94_23510</name>
</gene>
<accession>A0ABZ2MCC9</accession>
<reference evidence="2 3" key="1">
    <citation type="submission" date="2021-12" db="EMBL/GenBank/DDBJ databases">
        <title>Discovery of the Pendulisporaceae a myxobacterial family with distinct sporulation behavior and unique specialized metabolism.</title>
        <authorList>
            <person name="Garcia R."/>
            <person name="Popoff A."/>
            <person name="Bader C.D."/>
            <person name="Loehr J."/>
            <person name="Walesch S."/>
            <person name="Walt C."/>
            <person name="Boldt J."/>
            <person name="Bunk B."/>
            <person name="Haeckl F.J.F.P.J."/>
            <person name="Gunesch A.P."/>
            <person name="Birkelbach J."/>
            <person name="Nuebel U."/>
            <person name="Pietschmann T."/>
            <person name="Bach T."/>
            <person name="Mueller R."/>
        </authorList>
    </citation>
    <scope>NUCLEOTIDE SEQUENCE [LARGE SCALE GENOMIC DNA]</scope>
    <source>
        <strain evidence="2 3">MSr11954</strain>
    </source>
</reference>
<evidence type="ECO:0000256" key="1">
    <source>
        <dbReference type="SAM" id="MobiDB-lite"/>
    </source>
</evidence>
<dbReference type="Gene3D" id="3.40.50.1820">
    <property type="entry name" value="alpha/beta hydrolase"/>
    <property type="match status" value="2"/>
</dbReference>
<evidence type="ECO:0000313" key="3">
    <source>
        <dbReference type="Proteomes" id="UP001370348"/>
    </source>
</evidence>
<evidence type="ECO:0000313" key="2">
    <source>
        <dbReference type="EMBL" id="WXB20170.1"/>
    </source>
</evidence>
<protein>
    <submittedName>
        <fullName evidence="2">Uncharacterized protein</fullName>
    </submittedName>
</protein>
<keyword evidence="3" id="KW-1185">Reference proteome</keyword>
<dbReference type="SUPFAM" id="SSF53474">
    <property type="entry name" value="alpha/beta-Hydrolases"/>
    <property type="match status" value="2"/>
</dbReference>
<feature type="compositionally biased region" description="Low complexity" evidence="1">
    <location>
        <begin position="278"/>
        <end position="320"/>
    </location>
</feature>
<name>A0ABZ2MCC9_9BACT</name>
<organism evidence="2 3">
    <name type="scientific">Pendulispora albinea</name>
    <dbReference type="NCBI Taxonomy" id="2741071"/>
    <lineage>
        <taxon>Bacteria</taxon>
        <taxon>Pseudomonadati</taxon>
        <taxon>Myxococcota</taxon>
        <taxon>Myxococcia</taxon>
        <taxon>Myxococcales</taxon>
        <taxon>Sorangiineae</taxon>
        <taxon>Pendulisporaceae</taxon>
        <taxon>Pendulispora</taxon>
    </lineage>
</organism>
<dbReference type="Proteomes" id="UP001370348">
    <property type="component" value="Chromosome"/>
</dbReference>
<proteinExistence type="predicted"/>
<dbReference type="RefSeq" id="WP_394829776.1">
    <property type="nucleotide sequence ID" value="NZ_CP089984.1"/>
</dbReference>
<dbReference type="EMBL" id="CP089984">
    <property type="protein sequence ID" value="WXB20170.1"/>
    <property type="molecule type" value="Genomic_DNA"/>
</dbReference>
<sequence>MGTSWYVLAMALEVGVASVGAGGCRDGEGAPLTRPQSGVEDGAATIAATEIVGARALSIASPEPRSAGPEPPIAARTVPVPGDLEAFYVPARRAVRSPARMVFLHGACTHGLGYIQAFQFTASERGPLMALQGEHACGGGYRSWTGGPERTDARIDAAFRAAGDRAPDAPVVAIGYSQGALVAAGLAAKYPAKYRRIVLIGSPRAVDARALAHLDGAVMMAGTFDNRAVMKESADALKRAGVPATFIEIPKAHHGQLLDGEKVMNDAFAWLEQHAKNANDASPPNAARADAPPNAARADAPPNAARADAPPNAAPPNSASVRDASPARLAPLGDAAWIEPLDLGNGDFAVVTVPLGATEPRPLMLAVHGAGDRPEWACGGWRLGTNAYPFIVCPRGTPLGSNSYAWSSWQQIERIALSALDHVRRRFGAYIAEGPVAYAGFSQGATAAAPLLLRHASDFHPIILAEGAYASTTSADFARSLANHGARTIILVCGTAHCFANAARARPILERAKLTVFVGGDASSGHNLNLAMQNALRRSWKGWFAAEPAWSGFLDQANE</sequence>
<feature type="region of interest" description="Disordered" evidence="1">
    <location>
        <begin position="278"/>
        <end position="324"/>
    </location>
</feature>